<keyword evidence="1" id="KW-1133">Transmembrane helix</keyword>
<keyword evidence="3" id="KW-1185">Reference proteome</keyword>
<dbReference type="Proteomes" id="UP001596506">
    <property type="component" value="Unassembled WGS sequence"/>
</dbReference>
<dbReference type="EMBL" id="JBHTBD010000009">
    <property type="protein sequence ID" value="MFC7296293.1"/>
    <property type="molecule type" value="Genomic_DNA"/>
</dbReference>
<name>A0ABW2IZG0_9GAMM</name>
<dbReference type="NCBIfam" id="TIGR03746">
    <property type="entry name" value="conj_TIGR03746"/>
    <property type="match status" value="1"/>
</dbReference>
<keyword evidence="1" id="KW-0472">Membrane</keyword>
<accession>A0ABW2IZG0</accession>
<reference evidence="3" key="1">
    <citation type="journal article" date="2019" name="Int. J. Syst. Evol. Microbiol.">
        <title>The Global Catalogue of Microorganisms (GCM) 10K type strain sequencing project: providing services to taxonomists for standard genome sequencing and annotation.</title>
        <authorList>
            <consortium name="The Broad Institute Genomics Platform"/>
            <consortium name="The Broad Institute Genome Sequencing Center for Infectious Disease"/>
            <person name="Wu L."/>
            <person name="Ma J."/>
        </authorList>
    </citation>
    <scope>NUCLEOTIDE SEQUENCE [LARGE SCALE GENOMIC DNA]</scope>
    <source>
        <strain evidence="3">CCUG 60559</strain>
    </source>
</reference>
<keyword evidence="1" id="KW-0812">Transmembrane</keyword>
<dbReference type="RefSeq" id="WP_041335894.1">
    <property type="nucleotide sequence ID" value="NZ_JBHTBD010000009.1"/>
</dbReference>
<dbReference type="Pfam" id="PF11444">
    <property type="entry name" value="DUF2895"/>
    <property type="match status" value="1"/>
</dbReference>
<comment type="caution">
    <text evidence="2">The sequence shown here is derived from an EMBL/GenBank/DDBJ whole genome shotgun (WGS) entry which is preliminary data.</text>
</comment>
<sequence>MARLKKALDGRDAHILTLRIFVGILAIALIYSILGWKEAPERIKIDIPPDLRSGSTRGINERHPFNVYAFGYYIWQQMNNWPVDGKDDYKQQIERLSCYITPRFKGELERDYEQRRLDHELTRTRALQEMPDRPYTPKRVYTESKDSWVAFYDVNVKETFRSEIVKDIFVRYPIRLVRWDVDPECNLWGLALDGFYKKPRRLEGAIVENDDVQNTNTTSPELGE</sequence>
<evidence type="ECO:0000313" key="2">
    <source>
        <dbReference type="EMBL" id="MFC7296293.1"/>
    </source>
</evidence>
<proteinExistence type="predicted"/>
<evidence type="ECO:0000256" key="1">
    <source>
        <dbReference type="SAM" id="Phobius"/>
    </source>
</evidence>
<evidence type="ECO:0000313" key="3">
    <source>
        <dbReference type="Proteomes" id="UP001596506"/>
    </source>
</evidence>
<gene>
    <name evidence="2" type="ORF">ACFQQA_16360</name>
</gene>
<dbReference type="InterPro" id="IPR021548">
    <property type="entry name" value="DUF2895"/>
</dbReference>
<organism evidence="2 3">
    <name type="scientific">Marinobacter aromaticivorans</name>
    <dbReference type="NCBI Taxonomy" id="1494078"/>
    <lineage>
        <taxon>Bacteria</taxon>
        <taxon>Pseudomonadati</taxon>
        <taxon>Pseudomonadota</taxon>
        <taxon>Gammaproteobacteria</taxon>
        <taxon>Pseudomonadales</taxon>
        <taxon>Marinobacteraceae</taxon>
        <taxon>Marinobacter</taxon>
    </lineage>
</organism>
<protein>
    <submittedName>
        <fullName evidence="2">PFL_4703 family integrating conjugative element protein</fullName>
    </submittedName>
</protein>
<feature type="transmembrane region" description="Helical" evidence="1">
    <location>
        <begin position="13"/>
        <end position="34"/>
    </location>
</feature>